<keyword evidence="2" id="KW-0238">DNA-binding</keyword>
<dbReference type="PROSITE" id="PS50048">
    <property type="entry name" value="ZN2_CY6_FUNGAL_2"/>
    <property type="match status" value="1"/>
</dbReference>
<dbReference type="InterPro" id="IPR001138">
    <property type="entry name" value="Zn2Cys6_DnaBD"/>
</dbReference>
<dbReference type="AlphaFoldDB" id="A0AAN8F156"/>
<dbReference type="Gene3D" id="4.10.240.10">
    <property type="entry name" value="Zn(2)-C6 fungal-type DNA-binding domain"/>
    <property type="match status" value="1"/>
</dbReference>
<dbReference type="Pfam" id="PF00172">
    <property type="entry name" value="Zn_clus"/>
    <property type="match status" value="1"/>
</dbReference>
<dbReference type="GO" id="GO:0003677">
    <property type="term" value="F:DNA binding"/>
    <property type="evidence" value="ECO:0007669"/>
    <property type="project" value="UniProtKB-KW"/>
</dbReference>
<gene>
    <name evidence="7" type="primary">FCR1_1</name>
    <name evidence="7" type="ORF">OHC33_001301</name>
</gene>
<dbReference type="GO" id="GO:0008270">
    <property type="term" value="F:zinc ion binding"/>
    <property type="evidence" value="ECO:0007669"/>
    <property type="project" value="InterPro"/>
</dbReference>
<feature type="domain" description="Zn(2)-C6 fungal-type" evidence="6">
    <location>
        <begin position="27"/>
        <end position="56"/>
    </location>
</feature>
<reference evidence="7 8" key="1">
    <citation type="submission" date="2022-12" db="EMBL/GenBank/DDBJ databases">
        <title>Genomic features and morphological characterization of a novel Knufia sp. strain isolated from spacecraft assembly facility.</title>
        <authorList>
            <person name="Teixeira M."/>
            <person name="Chander A.M."/>
            <person name="Stajich J.E."/>
            <person name="Venkateswaran K."/>
        </authorList>
    </citation>
    <scope>NUCLEOTIDE SEQUENCE [LARGE SCALE GENOMIC DNA]</scope>
    <source>
        <strain evidence="7 8">FJI-L2-BK-P2</strain>
    </source>
</reference>
<dbReference type="InterPro" id="IPR036864">
    <property type="entry name" value="Zn2-C6_fun-type_DNA-bd_sf"/>
</dbReference>
<dbReference type="PANTHER" id="PTHR47655">
    <property type="entry name" value="QUINIC ACID UTILIZATION ACTIVATOR"/>
    <property type="match status" value="1"/>
</dbReference>
<dbReference type="Proteomes" id="UP001316803">
    <property type="component" value="Unassembled WGS sequence"/>
</dbReference>
<dbReference type="PROSITE" id="PS00463">
    <property type="entry name" value="ZN2_CY6_FUNGAL_1"/>
    <property type="match status" value="1"/>
</dbReference>
<dbReference type="SUPFAM" id="SSF57701">
    <property type="entry name" value="Zn2/Cys6 DNA-binding domain"/>
    <property type="match status" value="1"/>
</dbReference>
<dbReference type="FunFam" id="4.10.240.10:FF:000013">
    <property type="entry name" value="C6 transcription factor, putative"/>
    <property type="match status" value="1"/>
</dbReference>
<dbReference type="EMBL" id="JAKLMC020000002">
    <property type="protein sequence ID" value="KAK5958111.1"/>
    <property type="molecule type" value="Genomic_DNA"/>
</dbReference>
<dbReference type="GO" id="GO:0000981">
    <property type="term" value="F:DNA-binding transcription factor activity, RNA polymerase II-specific"/>
    <property type="evidence" value="ECO:0007669"/>
    <property type="project" value="InterPro"/>
</dbReference>
<feature type="region of interest" description="Disordered" evidence="5">
    <location>
        <begin position="1"/>
        <end position="21"/>
    </location>
</feature>
<evidence type="ECO:0000256" key="1">
    <source>
        <dbReference type="ARBA" id="ARBA00023015"/>
    </source>
</evidence>
<evidence type="ECO:0000256" key="4">
    <source>
        <dbReference type="ARBA" id="ARBA00023242"/>
    </source>
</evidence>
<evidence type="ECO:0000313" key="7">
    <source>
        <dbReference type="EMBL" id="KAK5958111.1"/>
    </source>
</evidence>
<protein>
    <submittedName>
        <fullName evidence="7">Fluconazole resistance protein 1</fullName>
    </submittedName>
</protein>
<keyword evidence="3" id="KW-0804">Transcription</keyword>
<proteinExistence type="predicted"/>
<evidence type="ECO:0000313" key="8">
    <source>
        <dbReference type="Proteomes" id="UP001316803"/>
    </source>
</evidence>
<evidence type="ECO:0000256" key="2">
    <source>
        <dbReference type="ARBA" id="ARBA00023125"/>
    </source>
</evidence>
<accession>A0AAN8F156</accession>
<dbReference type="CDD" id="cd00067">
    <property type="entry name" value="GAL4"/>
    <property type="match status" value="1"/>
</dbReference>
<dbReference type="PANTHER" id="PTHR47655:SF3">
    <property type="entry name" value="ZN(II)2CYS6 TRANSCRIPTION FACTOR (EUROFUNG)"/>
    <property type="match status" value="1"/>
</dbReference>
<name>A0AAN8F156_9EURO</name>
<evidence type="ECO:0000256" key="5">
    <source>
        <dbReference type="SAM" id="MobiDB-lite"/>
    </source>
</evidence>
<keyword evidence="4" id="KW-0539">Nucleus</keyword>
<evidence type="ECO:0000259" key="6">
    <source>
        <dbReference type="PROSITE" id="PS50048"/>
    </source>
</evidence>
<keyword evidence="1" id="KW-0805">Transcription regulation</keyword>
<dbReference type="SMART" id="SM00066">
    <property type="entry name" value="GAL4"/>
    <property type="match status" value="1"/>
</dbReference>
<evidence type="ECO:0000256" key="3">
    <source>
        <dbReference type="ARBA" id="ARBA00023163"/>
    </source>
</evidence>
<sequence length="303" mass="33772">MGSRTTSPPAEPSSPSDGGIRKRVCKACDRCRLKKSKCDGSTPCSRCKADNAICVFGERKKSHDKVYPKGYVEMLENQQLQLVHGIQELYRRLKNGEGWSGAPLKEINGTPLTHDLLERLGALKQEGQAESAQFEDDFGTLQSRLLANGAGFMKREMSFDASSEGDLSPMFEPAVQYKPAFTNPFNNHFPPTPPMNSPHPLTIKTSSPLKTQMNTSTPSSIPDFLQESPWQPDPLNIAGMDCNMTYEPSAFDTNMQAMFLAEQTSAQTYQRRTDLAVNPCMTMKSWDEPYDNTQQYFQGGIFT</sequence>
<organism evidence="7 8">
    <name type="scientific">Knufia fluminis</name>
    <dbReference type="NCBI Taxonomy" id="191047"/>
    <lineage>
        <taxon>Eukaryota</taxon>
        <taxon>Fungi</taxon>
        <taxon>Dikarya</taxon>
        <taxon>Ascomycota</taxon>
        <taxon>Pezizomycotina</taxon>
        <taxon>Eurotiomycetes</taxon>
        <taxon>Chaetothyriomycetidae</taxon>
        <taxon>Chaetothyriales</taxon>
        <taxon>Trichomeriaceae</taxon>
        <taxon>Knufia</taxon>
    </lineage>
</organism>
<dbReference type="InterPro" id="IPR052783">
    <property type="entry name" value="Metabolic/Drug-Res_Regulator"/>
</dbReference>
<comment type="caution">
    <text evidence="7">The sequence shown here is derived from an EMBL/GenBank/DDBJ whole genome shotgun (WGS) entry which is preliminary data.</text>
</comment>
<keyword evidence="8" id="KW-1185">Reference proteome</keyword>